<keyword evidence="6" id="KW-1185">Reference proteome</keyword>
<dbReference type="PANTHER" id="PTHR32268:SF11">
    <property type="entry name" value="HOMOSERINE O-ACETYLTRANSFERASE"/>
    <property type="match status" value="1"/>
</dbReference>
<evidence type="ECO:0000256" key="3">
    <source>
        <dbReference type="PIRSR" id="PIRSR000443-1"/>
    </source>
</evidence>
<dbReference type="HOGENOM" id="CLU_028760_5_0_1"/>
<evidence type="ECO:0000313" key="5">
    <source>
        <dbReference type="EMBL" id="GAD93979.1"/>
    </source>
</evidence>
<dbReference type="SUPFAM" id="SSF53474">
    <property type="entry name" value="alpha/beta-Hydrolases"/>
    <property type="match status" value="1"/>
</dbReference>
<dbReference type="eggNOG" id="ENOG502QRIX">
    <property type="taxonomic scope" value="Eukaryota"/>
</dbReference>
<dbReference type="PIRSF" id="PIRSF000443">
    <property type="entry name" value="Homoser_Ac_trans"/>
    <property type="match status" value="1"/>
</dbReference>
<protein>
    <submittedName>
        <fullName evidence="5">Acetyl-CoA--deacetylcephalosporin C acetyltransferase, putative</fullName>
    </submittedName>
</protein>
<dbReference type="NCBIfam" id="NF001209">
    <property type="entry name" value="PRK00175.1"/>
    <property type="match status" value="1"/>
</dbReference>
<dbReference type="EMBL" id="BAUL01000073">
    <property type="protein sequence ID" value="GAD93979.1"/>
    <property type="molecule type" value="Genomic_DNA"/>
</dbReference>
<comment type="caution">
    <text evidence="5">The sequence shown here is derived from an EMBL/GenBank/DDBJ whole genome shotgun (WGS) entry which is preliminary data.</text>
</comment>
<evidence type="ECO:0000259" key="4">
    <source>
        <dbReference type="Pfam" id="PF00561"/>
    </source>
</evidence>
<dbReference type="PANTHER" id="PTHR32268">
    <property type="entry name" value="HOMOSERINE O-ACETYLTRANSFERASE"/>
    <property type="match status" value="1"/>
</dbReference>
<dbReference type="Proteomes" id="UP000018001">
    <property type="component" value="Unassembled WGS sequence"/>
</dbReference>
<evidence type="ECO:0000256" key="2">
    <source>
        <dbReference type="ARBA" id="ARBA00022679"/>
    </source>
</evidence>
<dbReference type="HAMAP" id="MF_00296">
    <property type="entry name" value="MetX_acyltransf"/>
    <property type="match status" value="1"/>
</dbReference>
<name>V5FBF8_BYSSN</name>
<feature type="active site" description="Nucleophile" evidence="3">
    <location>
        <position position="178"/>
    </location>
</feature>
<comment type="similarity">
    <text evidence="1">Belongs to the AB hydrolase superfamily. MetX family.</text>
</comment>
<dbReference type="InterPro" id="IPR008220">
    <property type="entry name" value="HAT_MetX-like"/>
</dbReference>
<dbReference type="GO" id="GO:0004414">
    <property type="term" value="F:homoserine O-acetyltransferase activity"/>
    <property type="evidence" value="ECO:0007669"/>
    <property type="project" value="TreeGrafter"/>
</dbReference>
<dbReference type="OrthoDB" id="191364at2759"/>
<dbReference type="AlphaFoldDB" id="V5FBF8"/>
<feature type="active site" evidence="3">
    <location>
        <position position="416"/>
    </location>
</feature>
<feature type="active site" evidence="3">
    <location>
        <position position="387"/>
    </location>
</feature>
<feature type="domain" description="AB hydrolase-1" evidence="4">
    <location>
        <begin position="82"/>
        <end position="421"/>
    </location>
</feature>
<dbReference type="NCBIfam" id="TIGR01392">
    <property type="entry name" value="homoserO_Ac_trn"/>
    <property type="match status" value="1"/>
</dbReference>
<gene>
    <name evidence="5" type="ORF">PVAR5_2599</name>
</gene>
<organism evidence="5 6">
    <name type="scientific">Byssochlamys spectabilis (strain No. 5 / NBRC 109023)</name>
    <name type="common">Paecilomyces variotii</name>
    <dbReference type="NCBI Taxonomy" id="1356009"/>
    <lineage>
        <taxon>Eukaryota</taxon>
        <taxon>Fungi</taxon>
        <taxon>Dikarya</taxon>
        <taxon>Ascomycota</taxon>
        <taxon>Pezizomycotina</taxon>
        <taxon>Eurotiomycetes</taxon>
        <taxon>Eurotiomycetidae</taxon>
        <taxon>Eurotiales</taxon>
        <taxon>Thermoascaceae</taxon>
        <taxon>Paecilomyces</taxon>
    </lineage>
</organism>
<evidence type="ECO:0000256" key="1">
    <source>
        <dbReference type="ARBA" id="ARBA00006886"/>
    </source>
</evidence>
<dbReference type="Gene3D" id="3.40.50.1820">
    <property type="entry name" value="alpha/beta hydrolase"/>
    <property type="match status" value="1"/>
</dbReference>
<proteinExistence type="inferred from homology"/>
<reference evidence="6" key="1">
    <citation type="journal article" date="2014" name="Genome Announc.">
        <title>Draft genome sequence of the formaldehyde-resistant fungus Byssochlamys spectabilis No. 5 (anamorph Paecilomyces variotii No. 5) (NBRC109023).</title>
        <authorList>
            <person name="Oka T."/>
            <person name="Ekino K."/>
            <person name="Fukuda K."/>
            <person name="Nomura Y."/>
        </authorList>
    </citation>
    <scope>NUCLEOTIDE SEQUENCE [LARGE SCALE GENOMIC DNA]</scope>
    <source>
        <strain evidence="6">No. 5 / NBRC 109023</strain>
    </source>
</reference>
<sequence length="467" mass="51409">MHRGMYPTIQQLFTYHASLEKHANVNLTELDYKPEQPNHFAHLISGQRIALIPSLTLESGQILKSCQVAYKTWGKLNETRDNVLVICHALSGSSDVADWWAPLMGPGKAFDYTRFFIFCGNALGSPYGSSSPLTTNVETGQPYGPEFPPTSVRDDVKAHKSVLDALGVLSVAAVIGGSMGGMTTIEWPLCTPPGFVKAIVPIGTAVYQSAWGISWSEVQRRCIRSDPLFRDGYYEPNQEPTSGLATARMVAMLTYRSGESFEKRFGRNPSKYAKGLIPPLGATVSNGSFSPSPLSANSSAASDNSTIRRFSAQDYLDYQGTKFLRRFDANCYLHLIDKMDMHDIRRGRALGDYDSDSNGEGTPPDNIEVKVLSRVPPHALVIGIDSDVLFLPSQQYYLATSLPNATLAMIKSSDGHDAFLLEFEQLNRLIIERLKWQFPTMYEGFSQRVAGVDTLNPVNGVSVGELD</sequence>
<dbReference type="InParanoid" id="V5FBF8"/>
<dbReference type="GO" id="GO:0009092">
    <property type="term" value="P:homoserine metabolic process"/>
    <property type="evidence" value="ECO:0007669"/>
    <property type="project" value="TreeGrafter"/>
</dbReference>
<dbReference type="InterPro" id="IPR000073">
    <property type="entry name" value="AB_hydrolase_1"/>
</dbReference>
<dbReference type="Pfam" id="PF00561">
    <property type="entry name" value="Abhydrolase_1"/>
    <property type="match status" value="1"/>
</dbReference>
<evidence type="ECO:0000313" key="6">
    <source>
        <dbReference type="Proteomes" id="UP000018001"/>
    </source>
</evidence>
<accession>V5FBF8</accession>
<dbReference type="GO" id="GO:0009086">
    <property type="term" value="P:methionine biosynthetic process"/>
    <property type="evidence" value="ECO:0007669"/>
    <property type="project" value="TreeGrafter"/>
</dbReference>
<keyword evidence="2 5" id="KW-0808">Transferase</keyword>
<dbReference type="InterPro" id="IPR029058">
    <property type="entry name" value="AB_hydrolase_fold"/>
</dbReference>